<keyword evidence="2" id="KW-1185">Reference proteome</keyword>
<dbReference type="AlphaFoldDB" id="A0A6A6TCV5"/>
<protein>
    <submittedName>
        <fullName evidence="1">Uncharacterized protein</fullName>
    </submittedName>
</protein>
<dbReference type="Proteomes" id="UP000799324">
    <property type="component" value="Unassembled WGS sequence"/>
</dbReference>
<dbReference type="OrthoDB" id="5405126at2759"/>
<proteinExistence type="predicted"/>
<accession>A0A6A6TCV5</accession>
<gene>
    <name evidence="1" type="ORF">K491DRAFT_677491</name>
</gene>
<dbReference type="EMBL" id="MU004328">
    <property type="protein sequence ID" value="KAF2657167.1"/>
    <property type="molecule type" value="Genomic_DNA"/>
</dbReference>
<sequence>MHALVRSAPSALRTWSGHASRRAFSNSCAHQRGSLPQFLPASTPELSALLSTLNSKILLPEHLTPDQHKLVFRKENKAKLEAEPIEITLGNVTLPLEHLDKTRDLPPRVPTIFKIIDSSTTPDDYENVVRMIEGLRSAGITLDIRKKEKIVRVLSAADQQHLVLRALQRASATDMRLRNQDLVACAFKGLFSRARRSGWDEAETRKMLGFAEQYVDLMEDEEHLGKSDMKSGDLRSSPLVICYPLALAAVRAKKHTGAQDVDGKVRLYAGRLMEALRQRDFLINELPVEAYSKVVGRKRNVEHSMQNQYIGRVQQLARLWTALHVSRDVLGSDMPHPEYADKVESAVQAVWQQAKQTEGLDRFTQILNNIGEEMGEL</sequence>
<organism evidence="1 2">
    <name type="scientific">Lophiostoma macrostomum CBS 122681</name>
    <dbReference type="NCBI Taxonomy" id="1314788"/>
    <lineage>
        <taxon>Eukaryota</taxon>
        <taxon>Fungi</taxon>
        <taxon>Dikarya</taxon>
        <taxon>Ascomycota</taxon>
        <taxon>Pezizomycotina</taxon>
        <taxon>Dothideomycetes</taxon>
        <taxon>Pleosporomycetidae</taxon>
        <taxon>Pleosporales</taxon>
        <taxon>Lophiostomataceae</taxon>
        <taxon>Lophiostoma</taxon>
    </lineage>
</organism>
<evidence type="ECO:0000313" key="2">
    <source>
        <dbReference type="Proteomes" id="UP000799324"/>
    </source>
</evidence>
<reference evidence="1" key="1">
    <citation type="journal article" date="2020" name="Stud. Mycol.">
        <title>101 Dothideomycetes genomes: a test case for predicting lifestyles and emergence of pathogens.</title>
        <authorList>
            <person name="Haridas S."/>
            <person name="Albert R."/>
            <person name="Binder M."/>
            <person name="Bloem J."/>
            <person name="Labutti K."/>
            <person name="Salamov A."/>
            <person name="Andreopoulos B."/>
            <person name="Baker S."/>
            <person name="Barry K."/>
            <person name="Bills G."/>
            <person name="Bluhm B."/>
            <person name="Cannon C."/>
            <person name="Castanera R."/>
            <person name="Culley D."/>
            <person name="Daum C."/>
            <person name="Ezra D."/>
            <person name="Gonzalez J."/>
            <person name="Henrissat B."/>
            <person name="Kuo A."/>
            <person name="Liang C."/>
            <person name="Lipzen A."/>
            <person name="Lutzoni F."/>
            <person name="Magnuson J."/>
            <person name="Mondo S."/>
            <person name="Nolan M."/>
            <person name="Ohm R."/>
            <person name="Pangilinan J."/>
            <person name="Park H.-J."/>
            <person name="Ramirez L."/>
            <person name="Alfaro M."/>
            <person name="Sun H."/>
            <person name="Tritt A."/>
            <person name="Yoshinaga Y."/>
            <person name="Zwiers L.-H."/>
            <person name="Turgeon B."/>
            <person name="Goodwin S."/>
            <person name="Spatafora J."/>
            <person name="Crous P."/>
            <person name="Grigoriev I."/>
        </authorList>
    </citation>
    <scope>NUCLEOTIDE SEQUENCE</scope>
    <source>
        <strain evidence="1">CBS 122681</strain>
    </source>
</reference>
<evidence type="ECO:0000313" key="1">
    <source>
        <dbReference type="EMBL" id="KAF2657167.1"/>
    </source>
</evidence>
<name>A0A6A6TCV5_9PLEO</name>